<evidence type="ECO:0000259" key="3">
    <source>
        <dbReference type="Pfam" id="PF02709"/>
    </source>
</evidence>
<comment type="caution">
    <text evidence="4">The sequence shown here is derived from an EMBL/GenBank/DDBJ whole genome shotgun (WGS) entry which is preliminary data.</text>
</comment>
<accession>A0A430HER9</accession>
<keyword evidence="1 4" id="KW-0808">Transferase</keyword>
<dbReference type="Pfam" id="PF02709">
    <property type="entry name" value="Glyco_transf_7C"/>
    <property type="match status" value="1"/>
</dbReference>
<keyword evidence="5" id="KW-1185">Reference proteome</keyword>
<feature type="domain" description="Galactosyltransferase C-terminal" evidence="3">
    <location>
        <begin position="188"/>
        <end position="236"/>
    </location>
</feature>
<dbReference type="InterPro" id="IPR050834">
    <property type="entry name" value="Glycosyltransf_2"/>
</dbReference>
<dbReference type="PANTHER" id="PTHR43685:SF3">
    <property type="entry name" value="SLR2126 PROTEIN"/>
    <property type="match status" value="1"/>
</dbReference>
<dbReference type="InterPro" id="IPR029044">
    <property type="entry name" value="Nucleotide-diphossugar_trans"/>
</dbReference>
<dbReference type="AlphaFoldDB" id="A0A430HER9"/>
<dbReference type="Gene3D" id="3.90.550.10">
    <property type="entry name" value="Spore Coat Polysaccharide Biosynthesis Protein SpsA, Chain A"/>
    <property type="match status" value="1"/>
</dbReference>
<sequence length="279" mass="31718">MSLHRESILSRPHTISLIVTTYNRPDALEAVLRACLAQDDDDFEIIVTDDGSTEATRHCVERIAAGTQRRLVHVWQPDDGFRVARARNQGVLAARGDYVIFLDGDCVPRKDFVASHRRLAQPGCMITGSRVLLCPDFTRAALAEQRDLHEAGLGVWWRAWRAGNIQKILQLAVRLPDLGRVRRGFTMRRIKACNMSAWRSDIERVNGFDESFSGWGHEDADFVVRLFNAGVRRKDGAFATEVFHLWHKERNRDQAAHHDKLVYQSQVDKTIRAPVGLAR</sequence>
<dbReference type="InterPro" id="IPR001173">
    <property type="entry name" value="Glyco_trans_2-like"/>
</dbReference>
<gene>
    <name evidence="4" type="ORF">EJB06_26650</name>
</gene>
<dbReference type="SUPFAM" id="SSF53448">
    <property type="entry name" value="Nucleotide-diphospho-sugar transferases"/>
    <property type="match status" value="1"/>
</dbReference>
<dbReference type="EMBL" id="RXLQ01000019">
    <property type="protein sequence ID" value="RSZ55987.1"/>
    <property type="molecule type" value="Genomic_DNA"/>
</dbReference>
<dbReference type="InterPro" id="IPR027791">
    <property type="entry name" value="Galactosyl_T_C"/>
</dbReference>
<dbReference type="CDD" id="cd06420">
    <property type="entry name" value="GT2_Chondriotin_Pol_N"/>
    <property type="match status" value="1"/>
</dbReference>
<evidence type="ECO:0000259" key="2">
    <source>
        <dbReference type="Pfam" id="PF00535"/>
    </source>
</evidence>
<dbReference type="Proteomes" id="UP000278085">
    <property type="component" value="Unassembled WGS sequence"/>
</dbReference>
<evidence type="ECO:0000256" key="1">
    <source>
        <dbReference type="ARBA" id="ARBA00022679"/>
    </source>
</evidence>
<proteinExistence type="predicted"/>
<reference evidence="4 5" key="1">
    <citation type="submission" date="2018-12" db="EMBL/GenBank/DDBJ databases">
        <authorList>
            <person name="Yang E."/>
        </authorList>
    </citation>
    <scope>NUCLEOTIDE SEQUENCE [LARGE SCALE GENOMIC DNA]</scope>
    <source>
        <strain evidence="4 5">SOD</strain>
    </source>
</reference>
<dbReference type="OrthoDB" id="9798249at2"/>
<dbReference type="Pfam" id="PF00535">
    <property type="entry name" value="Glycos_transf_2"/>
    <property type="match status" value="1"/>
</dbReference>
<feature type="domain" description="Glycosyltransferase 2-like" evidence="2">
    <location>
        <begin position="16"/>
        <end position="138"/>
    </location>
</feature>
<dbReference type="GO" id="GO:0016740">
    <property type="term" value="F:transferase activity"/>
    <property type="evidence" value="ECO:0007669"/>
    <property type="project" value="UniProtKB-KW"/>
</dbReference>
<organism evidence="4 5">
    <name type="scientific">Massilia atriviolacea</name>
    <dbReference type="NCBI Taxonomy" id="2495579"/>
    <lineage>
        <taxon>Bacteria</taxon>
        <taxon>Pseudomonadati</taxon>
        <taxon>Pseudomonadota</taxon>
        <taxon>Betaproteobacteria</taxon>
        <taxon>Burkholderiales</taxon>
        <taxon>Oxalobacteraceae</taxon>
        <taxon>Telluria group</taxon>
        <taxon>Massilia</taxon>
    </lineage>
</organism>
<evidence type="ECO:0000313" key="5">
    <source>
        <dbReference type="Proteomes" id="UP000278085"/>
    </source>
</evidence>
<evidence type="ECO:0000313" key="4">
    <source>
        <dbReference type="EMBL" id="RSZ55987.1"/>
    </source>
</evidence>
<dbReference type="PANTHER" id="PTHR43685">
    <property type="entry name" value="GLYCOSYLTRANSFERASE"/>
    <property type="match status" value="1"/>
</dbReference>
<name>A0A430HER9_9BURK</name>
<protein>
    <submittedName>
        <fullName evidence="4">Glycosyltransferase</fullName>
    </submittedName>
</protein>